<dbReference type="Gene3D" id="2.40.160.10">
    <property type="entry name" value="Porin"/>
    <property type="match status" value="1"/>
</dbReference>
<dbReference type="PATRIC" id="fig|1120927.3.peg.1145"/>
<evidence type="ECO:0000256" key="9">
    <source>
        <dbReference type="ARBA" id="ARBA00023136"/>
    </source>
</evidence>
<evidence type="ECO:0000259" key="12">
    <source>
        <dbReference type="Pfam" id="PF13609"/>
    </source>
</evidence>
<evidence type="ECO:0000256" key="1">
    <source>
        <dbReference type="ARBA" id="ARBA00004571"/>
    </source>
</evidence>
<dbReference type="Pfam" id="PF13609">
    <property type="entry name" value="Porin_4"/>
    <property type="match status" value="1"/>
</dbReference>
<dbReference type="AlphaFoldDB" id="R9B3W4"/>
<dbReference type="GO" id="GO:0009279">
    <property type="term" value="C:cell outer membrane"/>
    <property type="evidence" value="ECO:0007669"/>
    <property type="project" value="UniProtKB-SubCell"/>
</dbReference>
<dbReference type="CDD" id="cd00342">
    <property type="entry name" value="gram_neg_porins"/>
    <property type="match status" value="1"/>
</dbReference>
<feature type="signal peptide" evidence="11">
    <location>
        <begin position="1"/>
        <end position="20"/>
    </location>
</feature>
<dbReference type="PANTHER" id="PTHR34501:SF9">
    <property type="entry name" value="MAJOR OUTER MEMBRANE PROTEIN P.IA"/>
    <property type="match status" value="1"/>
</dbReference>
<sequence>MKKLLLAAAVTTLSLNAAQAAPTLYGKLNVSIDNVDNKNFDGKSDVTEINSNASRFGIKGEEKLTEKLSAIYLAEWAIATDGSGSDTDLSARNRFIGLKSDGIGALKVGKFDSYFKTAAGNNQDIFNDHTILDITNTMYGEERSNNVVGFESDPKLLAGLSFNVMFQQGESSSSVVAGTTGNNDKRDGFGDAVSASLNYENKDLGLALAVAGNSGIQGKYNAYSLKDIYSDAYRVTGSYDFASIGVKGLVLGGLWQHAEPKDDLTAYDTGKKDTNGQAILANYKGLEEDSWIAAVTYKIGNTPFAVKGQYQSAKTARDGHDDRTIDQYGIGLDYKINKQARFYGIVAQQKRDWLSDDDKRTVIGTGMEYNF</sequence>
<dbReference type="GO" id="GO:0015288">
    <property type="term" value="F:porin activity"/>
    <property type="evidence" value="ECO:0007669"/>
    <property type="project" value="UniProtKB-KW"/>
</dbReference>
<reference evidence="13 14" key="1">
    <citation type="submission" date="2013-03" db="EMBL/GenBank/DDBJ databases">
        <title>The Genome Sequence of Acinetobacter tandoii CIP 107469.</title>
        <authorList>
            <consortium name="The Broad Institute Genome Sequencing Platform"/>
            <consortium name="The Broad Institute Genome Sequencing Center for Infectious Disease"/>
            <person name="Cerqueira G."/>
            <person name="Feldgarden M."/>
            <person name="Courvalin P."/>
            <person name="Perichon B."/>
            <person name="Grillot-Courvalin C."/>
            <person name="Clermont D."/>
            <person name="Rocha E."/>
            <person name="Yoon E.-J."/>
            <person name="Nemec A."/>
            <person name="Walker B."/>
            <person name="Young S.K."/>
            <person name="Zeng Q."/>
            <person name="Gargeya S."/>
            <person name="Fitzgerald M."/>
            <person name="Haas B."/>
            <person name="Abouelleil A."/>
            <person name="Alvarado L."/>
            <person name="Arachchi H.M."/>
            <person name="Berlin A.M."/>
            <person name="Chapman S.B."/>
            <person name="Dewar J."/>
            <person name="Goldberg J."/>
            <person name="Griggs A."/>
            <person name="Gujja S."/>
            <person name="Hansen M."/>
            <person name="Howarth C."/>
            <person name="Imamovic A."/>
            <person name="Larimer J."/>
            <person name="McCowan C."/>
            <person name="Murphy C."/>
            <person name="Neiman D."/>
            <person name="Pearson M."/>
            <person name="Priest M."/>
            <person name="Roberts A."/>
            <person name="Saif S."/>
            <person name="Shea T."/>
            <person name="Sisk P."/>
            <person name="Sykes S."/>
            <person name="Wortman J."/>
            <person name="Nusbaum C."/>
            <person name="Birren B."/>
        </authorList>
    </citation>
    <scope>NUCLEOTIDE SEQUENCE [LARGE SCALE GENOMIC DNA]</scope>
    <source>
        <strain evidence="13 14">CIP 107469</strain>
    </source>
</reference>
<dbReference type="RefSeq" id="WP_016166288.1">
    <property type="nucleotide sequence ID" value="NZ_JHZG01000022.1"/>
</dbReference>
<protein>
    <recommendedName>
        <fullName evidence="12">Porin domain-containing protein</fullName>
    </recommendedName>
</protein>
<comment type="subcellular location">
    <subcellularLocation>
        <location evidence="1">Cell outer membrane</location>
        <topology evidence="1">Multi-pass membrane protein</topology>
    </subcellularLocation>
</comment>
<dbReference type="PANTHER" id="PTHR34501">
    <property type="entry name" value="PROTEIN YDDL-RELATED"/>
    <property type="match status" value="1"/>
</dbReference>
<feature type="domain" description="Porin" evidence="12">
    <location>
        <begin position="7"/>
        <end position="351"/>
    </location>
</feature>
<keyword evidence="14" id="KW-1185">Reference proteome</keyword>
<dbReference type="GO" id="GO:0006811">
    <property type="term" value="P:monoatomic ion transport"/>
    <property type="evidence" value="ECO:0007669"/>
    <property type="project" value="UniProtKB-KW"/>
</dbReference>
<keyword evidence="9" id="KW-0472">Membrane</keyword>
<comment type="subunit">
    <text evidence="2">Homotrimer.</text>
</comment>
<comment type="caution">
    <text evidence="13">The sequence shown here is derived from an EMBL/GenBank/DDBJ whole genome shotgun (WGS) entry which is preliminary data.</text>
</comment>
<keyword evidence="3" id="KW-0813">Transport</keyword>
<gene>
    <name evidence="13" type="ORF">I593_01193</name>
</gene>
<evidence type="ECO:0000313" key="14">
    <source>
        <dbReference type="Proteomes" id="UP000016201"/>
    </source>
</evidence>
<dbReference type="SUPFAM" id="SSF56935">
    <property type="entry name" value="Porins"/>
    <property type="match status" value="1"/>
</dbReference>
<dbReference type="InterPro" id="IPR033900">
    <property type="entry name" value="Gram_neg_porin_domain"/>
</dbReference>
<keyword evidence="10" id="KW-0998">Cell outer membrane</keyword>
<proteinExistence type="predicted"/>
<evidence type="ECO:0000256" key="5">
    <source>
        <dbReference type="ARBA" id="ARBA00022692"/>
    </source>
</evidence>
<dbReference type="InterPro" id="IPR050298">
    <property type="entry name" value="Gram-neg_bact_OMP"/>
</dbReference>
<dbReference type="InterPro" id="IPR023614">
    <property type="entry name" value="Porin_dom_sf"/>
</dbReference>
<evidence type="ECO:0000256" key="6">
    <source>
        <dbReference type="ARBA" id="ARBA00022729"/>
    </source>
</evidence>
<organism evidence="13 14">
    <name type="scientific">Acinetobacter tandoii DSM 14970 = CIP 107469</name>
    <dbReference type="NCBI Taxonomy" id="1120927"/>
    <lineage>
        <taxon>Bacteria</taxon>
        <taxon>Pseudomonadati</taxon>
        <taxon>Pseudomonadota</taxon>
        <taxon>Gammaproteobacteria</taxon>
        <taxon>Moraxellales</taxon>
        <taxon>Moraxellaceae</taxon>
        <taxon>Acinetobacter</taxon>
    </lineage>
</organism>
<evidence type="ECO:0000256" key="3">
    <source>
        <dbReference type="ARBA" id="ARBA00022448"/>
    </source>
</evidence>
<dbReference type="eggNOG" id="COG3203">
    <property type="taxonomic scope" value="Bacteria"/>
</dbReference>
<dbReference type="Proteomes" id="UP000016201">
    <property type="component" value="Unassembled WGS sequence"/>
</dbReference>
<dbReference type="EMBL" id="AQFM01000034">
    <property type="protein sequence ID" value="EOR09117.1"/>
    <property type="molecule type" value="Genomic_DNA"/>
</dbReference>
<accession>R9B3W4</accession>
<keyword evidence="4" id="KW-1134">Transmembrane beta strand</keyword>
<evidence type="ECO:0000256" key="2">
    <source>
        <dbReference type="ARBA" id="ARBA00011233"/>
    </source>
</evidence>
<keyword evidence="6 11" id="KW-0732">Signal</keyword>
<evidence type="ECO:0000256" key="4">
    <source>
        <dbReference type="ARBA" id="ARBA00022452"/>
    </source>
</evidence>
<name>R9B3W4_9GAMM</name>
<keyword evidence="7" id="KW-0406">Ion transport</keyword>
<evidence type="ECO:0000256" key="11">
    <source>
        <dbReference type="SAM" id="SignalP"/>
    </source>
</evidence>
<keyword evidence="5" id="KW-0812">Transmembrane</keyword>
<evidence type="ECO:0000313" key="13">
    <source>
        <dbReference type="EMBL" id="EOR09117.1"/>
    </source>
</evidence>
<evidence type="ECO:0000256" key="8">
    <source>
        <dbReference type="ARBA" id="ARBA00023114"/>
    </source>
</evidence>
<dbReference type="OrthoDB" id="8957883at2"/>
<evidence type="ECO:0000256" key="7">
    <source>
        <dbReference type="ARBA" id="ARBA00023065"/>
    </source>
</evidence>
<dbReference type="GO" id="GO:0046930">
    <property type="term" value="C:pore complex"/>
    <property type="evidence" value="ECO:0007669"/>
    <property type="project" value="UniProtKB-KW"/>
</dbReference>
<evidence type="ECO:0000256" key="10">
    <source>
        <dbReference type="ARBA" id="ARBA00023237"/>
    </source>
</evidence>
<keyword evidence="8" id="KW-0626">Porin</keyword>
<feature type="chain" id="PRO_5004471042" description="Porin domain-containing protein" evidence="11">
    <location>
        <begin position="21"/>
        <end position="371"/>
    </location>
</feature>